<gene>
    <name evidence="7" type="ordered locus">Kfla_4187</name>
</gene>
<dbReference type="GO" id="GO:0006508">
    <property type="term" value="P:proteolysis"/>
    <property type="evidence" value="ECO:0007669"/>
    <property type="project" value="UniProtKB-KW"/>
</dbReference>
<dbReference type="PANTHER" id="PTHR43806">
    <property type="entry name" value="PEPTIDASE S8"/>
    <property type="match status" value="1"/>
</dbReference>
<keyword evidence="3 5" id="KW-0378">Hydrolase</keyword>
<dbReference type="OrthoDB" id="5177045at2"/>
<sequence>MTATPDDSASADARQRVRDQVALIRAGTEVAADTEDDADFNYLHDPDHLLVREDLLPELRAALQRRQDVFDGEGDTVGSPIAGLSRYLLPNRRDAQGRSVVDALAVLDEELGEGRVTPDHFLHVTVAGTCCPATEPAETGLTEPWPPRSTDATAGSGIRVTVVDTGLHHPATTKPATPWLAQVSGEAEETGQARPELLEYEGHGTFVAGVVRCRAPAAAVHVERFSVMAGGAIRESDLIVQLAQTLAEPPHLINLSAGCRSRNNLPLLSFEVLWDSLLGQLPNTVLVAAAGNDGSSIPFWPAAFGWAVGVGSLDRNGDVSSFSNHGVSADVFALGRNHVNAFPDGSYTCREAPDTGDPRVFGTGLARWSGTSFAAPLVTGLIAARMYADAPDTRAARDAVLQSAKTYQDPRLGPVQVLPNP</sequence>
<reference evidence="7 8" key="2">
    <citation type="journal article" date="2010" name="Stand. Genomic Sci.">
        <title>Complete genome sequence of Kribbella flavida type strain (IFO 14399).</title>
        <authorList>
            <person name="Pukall R."/>
            <person name="Lapidus A."/>
            <person name="Glavina Del Rio T."/>
            <person name="Copeland A."/>
            <person name="Tice H."/>
            <person name="Cheng J.-F."/>
            <person name="Lucas S."/>
            <person name="Chen F."/>
            <person name="Nolan M."/>
            <person name="LaButti K."/>
            <person name="Pati A."/>
            <person name="Ivanova N."/>
            <person name="Mavrommatis K."/>
            <person name="Mikhailova N."/>
            <person name="Pitluck S."/>
            <person name="Bruce D."/>
            <person name="Goodwin L."/>
            <person name="Land M."/>
            <person name="Hauser L."/>
            <person name="Chang Y.-J."/>
            <person name="Jeffries C.D."/>
            <person name="Chen A."/>
            <person name="Palaniappan K."/>
            <person name="Chain P."/>
            <person name="Rohde M."/>
            <person name="Goeker M."/>
            <person name="Bristow J."/>
            <person name="Eisen J.A."/>
            <person name="Markowitz V."/>
            <person name="Hugenholtz P."/>
            <person name="Kyrpides N.C."/>
            <person name="Klenk H.-P."/>
            <person name="Brettin T."/>
        </authorList>
    </citation>
    <scope>NUCLEOTIDE SEQUENCE [LARGE SCALE GENOMIC DNA]</scope>
    <source>
        <strain evidence="8">DSM 17836 / JCM 10339 / NBRC 14399</strain>
    </source>
</reference>
<dbReference type="CDD" id="cd00306">
    <property type="entry name" value="Peptidases_S8_S53"/>
    <property type="match status" value="1"/>
</dbReference>
<evidence type="ECO:0000259" key="6">
    <source>
        <dbReference type="Pfam" id="PF00082"/>
    </source>
</evidence>
<dbReference type="STRING" id="479435.Kfla_4187"/>
<evidence type="ECO:0000256" key="1">
    <source>
        <dbReference type="ARBA" id="ARBA00011073"/>
    </source>
</evidence>
<dbReference type="PRINTS" id="PR00723">
    <property type="entry name" value="SUBTILISIN"/>
</dbReference>
<reference evidence="8" key="1">
    <citation type="submission" date="2009-09" db="EMBL/GenBank/DDBJ databases">
        <title>The complete genome of Kribbella flavida DSM 17836.</title>
        <authorList>
            <consortium name="US DOE Joint Genome Institute (JGI-PGF)"/>
            <person name="Lucas S."/>
            <person name="Copeland A."/>
            <person name="Lapidus A."/>
            <person name="Glavina del Rio T."/>
            <person name="Dalin E."/>
            <person name="Tice H."/>
            <person name="Bruce D."/>
            <person name="Goodwin L."/>
            <person name="Pitluck S."/>
            <person name="Kyrpides N."/>
            <person name="Mavromatis K."/>
            <person name="Ivanova N."/>
            <person name="Saunders E."/>
            <person name="Brettin T."/>
            <person name="Detter J.C."/>
            <person name="Han C."/>
            <person name="Larimer F."/>
            <person name="Land M."/>
            <person name="Hauser L."/>
            <person name="Markowitz V."/>
            <person name="Cheng J.-F."/>
            <person name="Hugenholtz P."/>
            <person name="Woyke T."/>
            <person name="Wu D."/>
            <person name="Pukall R."/>
            <person name="Klenk H.-P."/>
            <person name="Eisen J.A."/>
        </authorList>
    </citation>
    <scope>NUCLEOTIDE SEQUENCE [LARGE SCALE GENOMIC DNA]</scope>
    <source>
        <strain evidence="8">DSM 17836 / JCM 10339 / NBRC 14399</strain>
    </source>
</reference>
<dbReference type="InterPro" id="IPR015500">
    <property type="entry name" value="Peptidase_S8_subtilisin-rel"/>
</dbReference>
<evidence type="ECO:0000256" key="4">
    <source>
        <dbReference type="ARBA" id="ARBA00022825"/>
    </source>
</evidence>
<protein>
    <submittedName>
        <fullName evidence="7">Peptidase S8 and S53 subtilisin kexin sedolisin</fullName>
    </submittedName>
</protein>
<proteinExistence type="inferred from homology"/>
<dbReference type="PROSITE" id="PS00138">
    <property type="entry name" value="SUBTILASE_SER"/>
    <property type="match status" value="1"/>
</dbReference>
<dbReference type="HOGENOM" id="CLU_044990_0_0_11"/>
<dbReference type="GO" id="GO:0004252">
    <property type="term" value="F:serine-type endopeptidase activity"/>
    <property type="evidence" value="ECO:0007669"/>
    <property type="project" value="UniProtKB-UniRule"/>
</dbReference>
<dbReference type="Proteomes" id="UP000007967">
    <property type="component" value="Chromosome"/>
</dbReference>
<dbReference type="SUPFAM" id="SSF52743">
    <property type="entry name" value="Subtilisin-like"/>
    <property type="match status" value="1"/>
</dbReference>
<dbReference type="Pfam" id="PF00082">
    <property type="entry name" value="Peptidase_S8"/>
    <property type="match status" value="1"/>
</dbReference>
<feature type="active site" description="Charge relay system" evidence="5">
    <location>
        <position position="372"/>
    </location>
</feature>
<dbReference type="RefSeq" id="WP_012921785.1">
    <property type="nucleotide sequence ID" value="NC_013729.1"/>
</dbReference>
<dbReference type="InterPro" id="IPR036852">
    <property type="entry name" value="Peptidase_S8/S53_dom_sf"/>
</dbReference>
<dbReference type="InterPro" id="IPR000209">
    <property type="entry name" value="Peptidase_S8/S53_dom"/>
</dbReference>
<evidence type="ECO:0000256" key="2">
    <source>
        <dbReference type="ARBA" id="ARBA00022670"/>
    </source>
</evidence>
<accession>D2PTU8</accession>
<dbReference type="GO" id="GO:0005615">
    <property type="term" value="C:extracellular space"/>
    <property type="evidence" value="ECO:0007669"/>
    <property type="project" value="TreeGrafter"/>
</dbReference>
<name>D2PTU8_KRIFD</name>
<dbReference type="PROSITE" id="PS51892">
    <property type="entry name" value="SUBTILASE"/>
    <property type="match status" value="1"/>
</dbReference>
<evidence type="ECO:0000256" key="3">
    <source>
        <dbReference type="ARBA" id="ARBA00022801"/>
    </source>
</evidence>
<keyword evidence="8" id="KW-1185">Reference proteome</keyword>
<feature type="active site" description="Charge relay system" evidence="5">
    <location>
        <position position="164"/>
    </location>
</feature>
<feature type="domain" description="Peptidase S8/S53" evidence="6">
    <location>
        <begin position="155"/>
        <end position="408"/>
    </location>
</feature>
<keyword evidence="2 5" id="KW-0645">Protease</keyword>
<feature type="active site" description="Charge relay system" evidence="5">
    <location>
        <position position="203"/>
    </location>
</feature>
<keyword evidence="4 5" id="KW-0720">Serine protease</keyword>
<evidence type="ECO:0000256" key="5">
    <source>
        <dbReference type="PROSITE-ProRule" id="PRU01240"/>
    </source>
</evidence>
<comment type="similarity">
    <text evidence="1 5">Belongs to the peptidase S8 family.</text>
</comment>
<dbReference type="AlphaFoldDB" id="D2PTU8"/>
<dbReference type="KEGG" id="kfl:Kfla_4187"/>
<dbReference type="PANTHER" id="PTHR43806:SF11">
    <property type="entry name" value="CEREVISIN-RELATED"/>
    <property type="match status" value="1"/>
</dbReference>
<dbReference type="InterPro" id="IPR050131">
    <property type="entry name" value="Peptidase_S8_subtilisin-like"/>
</dbReference>
<dbReference type="InterPro" id="IPR023828">
    <property type="entry name" value="Peptidase_S8_Ser-AS"/>
</dbReference>
<dbReference type="EMBL" id="CP001736">
    <property type="protein sequence ID" value="ADB33231.1"/>
    <property type="molecule type" value="Genomic_DNA"/>
</dbReference>
<dbReference type="Gene3D" id="3.40.50.200">
    <property type="entry name" value="Peptidase S8/S53 domain"/>
    <property type="match status" value="1"/>
</dbReference>
<evidence type="ECO:0000313" key="7">
    <source>
        <dbReference type="EMBL" id="ADB33231.1"/>
    </source>
</evidence>
<dbReference type="eggNOG" id="COG1404">
    <property type="taxonomic scope" value="Bacteria"/>
</dbReference>
<organism evidence="7 8">
    <name type="scientific">Kribbella flavida (strain DSM 17836 / JCM 10339 / NBRC 14399)</name>
    <dbReference type="NCBI Taxonomy" id="479435"/>
    <lineage>
        <taxon>Bacteria</taxon>
        <taxon>Bacillati</taxon>
        <taxon>Actinomycetota</taxon>
        <taxon>Actinomycetes</taxon>
        <taxon>Propionibacteriales</taxon>
        <taxon>Kribbellaceae</taxon>
        <taxon>Kribbella</taxon>
    </lineage>
</organism>
<evidence type="ECO:0000313" key="8">
    <source>
        <dbReference type="Proteomes" id="UP000007967"/>
    </source>
</evidence>